<accession>A0A5B2VHG7</accession>
<gene>
    <name evidence="3" type="ORF">F0L74_20315</name>
</gene>
<sequence>MPKWLRIVIRIGAVLLGCFILLWLVLALYIHLNRQSFLKQLTGRLNQGLNGTLTIGDISPSLLRSFPHMSMALDKVELQDSLCAQHHHPLLSVKRIFVKVNTFSVFRRRLDIREITMEDGTIYLYTNEQGYTNTHVFASRKEKTTGNGSGKDAAIASLELHNMLFVVDNQQKNKLFQVNIYTLRGSMAAMDSAWRFKIRTRAQVNSFSFNTERGSYLKDRILETSLEINVNRATKTLTIPAQRIDINQQPVKVGAVFTFGEKPVSYTITIAAAGMPYHTATGLLLPHLTQKLDSIQLEKPLDVDARIKGYMREHDTPDIRVNWKTANNVLVTKAGEWSDCSFSGNFRNEAQPGLGHNDENSAVTFYGFKAKWWGIPLSADTLRILNLKRPELMGRFKSEFPLMDLNDLASETFAFTKGMASADLYYKGSVLAGDTAPTFLKGAIHLSNGALSYLPRDLQFHDCNAVIEFTGQDMYFRNVKAQSAKSAIQMDGSVRNLLALYFSAPEKILVDWNIRSPQLDLDEFRFFLAPRKKQAHKGGGSSLSRKASRMARQLDVVLDACNVNMRVQLDQLNYRRFNAQRVVADLRLTQTDILLQQISLAHAGGSLMMRGAIHQQGNNNRFKLNTDIRNVHIDQLFYAFDNFGMQSLTSKNLKGILSARADITGNLYDKGKITPRSLYGTLSFDLRQGALVHFEPLENIGNFFFRKRNLSNITFDNLQNTLQLQGNKIIIPPMQIASSALNMDVTGVYGMPTGTDIYLDVPLRNPKKEKKNKGIVLHLRATDDNKEGKVKIKLGRKKEVDSLPTMTEQ</sequence>
<evidence type="ECO:0000313" key="4">
    <source>
        <dbReference type="Proteomes" id="UP000324611"/>
    </source>
</evidence>
<dbReference type="Proteomes" id="UP000324611">
    <property type="component" value="Unassembled WGS sequence"/>
</dbReference>
<evidence type="ECO:0000313" key="3">
    <source>
        <dbReference type="EMBL" id="KAA2238571.1"/>
    </source>
</evidence>
<protein>
    <submittedName>
        <fullName evidence="3">AsmA family protein</fullName>
    </submittedName>
</protein>
<feature type="transmembrane region" description="Helical" evidence="1">
    <location>
        <begin position="7"/>
        <end position="32"/>
    </location>
</feature>
<dbReference type="GO" id="GO:0090313">
    <property type="term" value="P:regulation of protein targeting to membrane"/>
    <property type="evidence" value="ECO:0007669"/>
    <property type="project" value="TreeGrafter"/>
</dbReference>
<dbReference type="Pfam" id="PF05170">
    <property type="entry name" value="AsmA"/>
    <property type="match status" value="1"/>
</dbReference>
<comment type="caution">
    <text evidence="3">The sequence shown here is derived from an EMBL/GenBank/DDBJ whole genome shotgun (WGS) entry which is preliminary data.</text>
</comment>
<keyword evidence="1" id="KW-0812">Transmembrane</keyword>
<dbReference type="InterPro" id="IPR007844">
    <property type="entry name" value="AsmA"/>
</dbReference>
<dbReference type="EMBL" id="VUOC01000004">
    <property type="protein sequence ID" value="KAA2238571.1"/>
    <property type="molecule type" value="Genomic_DNA"/>
</dbReference>
<organism evidence="3 4">
    <name type="scientific">Chitinophaga agrisoli</name>
    <dbReference type="NCBI Taxonomy" id="2607653"/>
    <lineage>
        <taxon>Bacteria</taxon>
        <taxon>Pseudomonadati</taxon>
        <taxon>Bacteroidota</taxon>
        <taxon>Chitinophagia</taxon>
        <taxon>Chitinophagales</taxon>
        <taxon>Chitinophagaceae</taxon>
        <taxon>Chitinophaga</taxon>
    </lineage>
</organism>
<keyword evidence="1" id="KW-0472">Membrane</keyword>
<keyword evidence="4" id="KW-1185">Reference proteome</keyword>
<dbReference type="InterPro" id="IPR052894">
    <property type="entry name" value="AsmA-related"/>
</dbReference>
<keyword evidence="1" id="KW-1133">Transmembrane helix</keyword>
<feature type="domain" description="AsmA" evidence="2">
    <location>
        <begin position="510"/>
        <end position="692"/>
    </location>
</feature>
<proteinExistence type="predicted"/>
<evidence type="ECO:0000256" key="1">
    <source>
        <dbReference type="SAM" id="Phobius"/>
    </source>
</evidence>
<dbReference type="PANTHER" id="PTHR30441">
    <property type="entry name" value="DUF748 DOMAIN-CONTAINING PROTEIN"/>
    <property type="match status" value="1"/>
</dbReference>
<reference evidence="3 4" key="2">
    <citation type="submission" date="2019-09" db="EMBL/GenBank/DDBJ databases">
        <authorList>
            <person name="Jin C."/>
        </authorList>
    </citation>
    <scope>NUCLEOTIDE SEQUENCE [LARGE SCALE GENOMIC DNA]</scope>
    <source>
        <strain evidence="3 4">BN140078</strain>
    </source>
</reference>
<evidence type="ECO:0000259" key="2">
    <source>
        <dbReference type="Pfam" id="PF05170"/>
    </source>
</evidence>
<dbReference type="GO" id="GO:0005886">
    <property type="term" value="C:plasma membrane"/>
    <property type="evidence" value="ECO:0007669"/>
    <property type="project" value="TreeGrafter"/>
</dbReference>
<reference evidence="3 4" key="1">
    <citation type="submission" date="2019-09" db="EMBL/GenBank/DDBJ databases">
        <title>Chitinophaga ginsengihumi sp. nov., isolated from soil of ginseng rhizosphere.</title>
        <authorList>
            <person name="Lee J."/>
        </authorList>
    </citation>
    <scope>NUCLEOTIDE SEQUENCE [LARGE SCALE GENOMIC DNA]</scope>
    <source>
        <strain evidence="3 4">BN140078</strain>
    </source>
</reference>
<dbReference type="RefSeq" id="WP_149839750.1">
    <property type="nucleotide sequence ID" value="NZ_VUOC01000004.1"/>
</dbReference>
<dbReference type="AlphaFoldDB" id="A0A5B2VHG7"/>
<name>A0A5B2VHG7_9BACT</name>
<dbReference type="PANTHER" id="PTHR30441:SF8">
    <property type="entry name" value="DUF748 DOMAIN-CONTAINING PROTEIN"/>
    <property type="match status" value="1"/>
</dbReference>